<protein>
    <submittedName>
        <fullName evidence="3">Uncharacterized protein LOC108737741 isoform X1</fullName>
    </submittedName>
    <submittedName>
        <fullName evidence="4">Uncharacterized protein LOC108737741 isoform X2</fullName>
    </submittedName>
</protein>
<dbReference type="AlphaFoldDB" id="A0A7F5RN33"/>
<dbReference type="Proteomes" id="UP000192223">
    <property type="component" value="Unplaced"/>
</dbReference>
<evidence type="ECO:0000313" key="3">
    <source>
        <dbReference type="RefSeq" id="XP_025837234.1"/>
    </source>
</evidence>
<feature type="chain" id="PRO_5044657305" evidence="1">
    <location>
        <begin position="19"/>
        <end position="334"/>
    </location>
</feature>
<keyword evidence="2" id="KW-1185">Reference proteome</keyword>
<proteinExistence type="predicted"/>
<keyword evidence="1" id="KW-0732">Signal</keyword>
<dbReference type="RefSeq" id="XP_025837235.1">
    <property type="nucleotide sequence ID" value="XM_025981450.1"/>
</dbReference>
<accession>A0A7F5RN33</accession>
<feature type="signal peptide" evidence="1">
    <location>
        <begin position="1"/>
        <end position="18"/>
    </location>
</feature>
<reference evidence="3 4" key="1">
    <citation type="submission" date="2025-04" db="UniProtKB">
        <authorList>
            <consortium name="RefSeq"/>
        </authorList>
    </citation>
    <scope>IDENTIFICATION</scope>
    <source>
        <tissue evidence="3 4">Entire body</tissue>
    </source>
</reference>
<organism evidence="2 4">
    <name type="scientific">Agrilus planipennis</name>
    <name type="common">Emerald ash borer</name>
    <name type="synonym">Agrilus marcopoli</name>
    <dbReference type="NCBI Taxonomy" id="224129"/>
    <lineage>
        <taxon>Eukaryota</taxon>
        <taxon>Metazoa</taxon>
        <taxon>Ecdysozoa</taxon>
        <taxon>Arthropoda</taxon>
        <taxon>Hexapoda</taxon>
        <taxon>Insecta</taxon>
        <taxon>Pterygota</taxon>
        <taxon>Neoptera</taxon>
        <taxon>Endopterygota</taxon>
        <taxon>Coleoptera</taxon>
        <taxon>Polyphaga</taxon>
        <taxon>Elateriformia</taxon>
        <taxon>Buprestoidea</taxon>
        <taxon>Buprestidae</taxon>
        <taxon>Agrilinae</taxon>
        <taxon>Agrilus</taxon>
    </lineage>
</organism>
<dbReference type="GeneID" id="108737741"/>
<dbReference type="KEGG" id="apln:108737741"/>
<evidence type="ECO:0000256" key="1">
    <source>
        <dbReference type="SAM" id="SignalP"/>
    </source>
</evidence>
<gene>
    <name evidence="3 4" type="primary">LOC108737741</name>
</gene>
<dbReference type="RefSeq" id="XP_025837234.1">
    <property type="nucleotide sequence ID" value="XM_025981449.1"/>
</dbReference>
<dbReference type="OrthoDB" id="6816087at2759"/>
<sequence length="334" mass="37280">MKTTVIIVAACILVAVSAHHLPLSGYQPPFYNPYYQIFRYDNPLYSSFLNYHHPYQSSYPPPPPPYGHHVEQNIFNDYLLKQFLSQPYAFPPFNILEEVPFIVQSKFNVVPMVIAAGDSMKVFTKGKIIEISKVQPTMTLRTEANQLVQVTPAVKIVLEKPMIATTLKSNILFPSVIEINHEGVRIPIKVGAVIVPVPKETVVTEETPVIVRVVYAVSTTPLSIDYVNNNKDVILDGDNQAVVVDSDPVAQLPPKNVTILDFPEKEAEPNLQIDEDDESLVNRNPPIGIVPAGIVQSTQPHATVQEFHNSKESPLLTQLREEAAKHRLKSSSIY</sequence>
<name>A0A7F5RN33_AGRPL</name>
<evidence type="ECO:0000313" key="2">
    <source>
        <dbReference type="Proteomes" id="UP000192223"/>
    </source>
</evidence>
<evidence type="ECO:0000313" key="4">
    <source>
        <dbReference type="RefSeq" id="XP_025837235.1"/>
    </source>
</evidence>